<evidence type="ECO:0000256" key="3">
    <source>
        <dbReference type="ARBA" id="ARBA00023015"/>
    </source>
</evidence>
<keyword evidence="8" id="KW-1185">Reference proteome</keyword>
<dbReference type="InterPro" id="IPR036388">
    <property type="entry name" value="WH-like_DNA-bd_sf"/>
</dbReference>
<dbReference type="RefSeq" id="WP_265961576.1">
    <property type="nucleotide sequence ID" value="NZ_JAPEVI010000003.1"/>
</dbReference>
<dbReference type="InterPro" id="IPR036390">
    <property type="entry name" value="WH_DNA-bd_sf"/>
</dbReference>
<dbReference type="PANTHER" id="PTHR46577:SF1">
    <property type="entry name" value="HTH-TYPE TRANSCRIPTIONAL REGULATORY PROTEIN GABR"/>
    <property type="match status" value="1"/>
</dbReference>
<dbReference type="EMBL" id="JAPEVI010000003">
    <property type="protein sequence ID" value="MCX2721871.1"/>
    <property type="molecule type" value="Genomic_DNA"/>
</dbReference>
<protein>
    <submittedName>
        <fullName evidence="7">PLP-dependent aminotransferase family protein</fullName>
    </submittedName>
</protein>
<dbReference type="SUPFAM" id="SSF53383">
    <property type="entry name" value="PLP-dependent transferases"/>
    <property type="match status" value="1"/>
</dbReference>
<gene>
    <name evidence="7" type="ORF">ON753_05535</name>
</gene>
<reference evidence="7 8" key="1">
    <citation type="journal article" date="2016" name="Int. J. Syst. Evol. Microbiol.">
        <title>Labrenzia salina sp. nov., isolated from the rhizosphere of the halophyte Arthrocnemum macrostachyum.</title>
        <authorList>
            <person name="Camacho M."/>
            <person name="Redondo-Gomez S."/>
            <person name="Rodriguez-Llorente I."/>
            <person name="Rohde M."/>
            <person name="Sproer C."/>
            <person name="Schumann P."/>
            <person name="Klenk H.P."/>
            <person name="Montero-Calasanz M.D.C."/>
        </authorList>
    </citation>
    <scope>NUCLEOTIDE SEQUENCE [LARGE SCALE GENOMIC DNA]</scope>
    <source>
        <strain evidence="7 8">DSM 29163</strain>
    </source>
</reference>
<dbReference type="CDD" id="cd07377">
    <property type="entry name" value="WHTH_GntR"/>
    <property type="match status" value="1"/>
</dbReference>
<keyword evidence="7" id="KW-0808">Transferase</keyword>
<dbReference type="Pfam" id="PF00392">
    <property type="entry name" value="GntR"/>
    <property type="match status" value="1"/>
</dbReference>
<evidence type="ECO:0000259" key="6">
    <source>
        <dbReference type="PROSITE" id="PS50949"/>
    </source>
</evidence>
<organism evidence="7 8">
    <name type="scientific">Roseibium salinum</name>
    <dbReference type="NCBI Taxonomy" id="1604349"/>
    <lineage>
        <taxon>Bacteria</taxon>
        <taxon>Pseudomonadati</taxon>
        <taxon>Pseudomonadota</taxon>
        <taxon>Alphaproteobacteria</taxon>
        <taxon>Hyphomicrobiales</taxon>
        <taxon>Stappiaceae</taxon>
        <taxon>Roseibium</taxon>
    </lineage>
</organism>
<dbReference type="SUPFAM" id="SSF46785">
    <property type="entry name" value="Winged helix' DNA-binding domain"/>
    <property type="match status" value="1"/>
</dbReference>
<dbReference type="InterPro" id="IPR000524">
    <property type="entry name" value="Tscrpt_reg_HTH_GntR"/>
</dbReference>
<dbReference type="InterPro" id="IPR051446">
    <property type="entry name" value="HTH_trans_reg/aminotransferase"/>
</dbReference>
<dbReference type="CDD" id="cd00609">
    <property type="entry name" value="AAT_like"/>
    <property type="match status" value="1"/>
</dbReference>
<keyword evidence="7" id="KW-0032">Aminotransferase</keyword>
<keyword evidence="3" id="KW-0805">Transcription regulation</keyword>
<dbReference type="Pfam" id="PF00155">
    <property type="entry name" value="Aminotran_1_2"/>
    <property type="match status" value="1"/>
</dbReference>
<accession>A0ABT3QYG3</accession>
<evidence type="ECO:0000256" key="4">
    <source>
        <dbReference type="ARBA" id="ARBA00023125"/>
    </source>
</evidence>
<dbReference type="InterPro" id="IPR015421">
    <property type="entry name" value="PyrdxlP-dep_Trfase_major"/>
</dbReference>
<dbReference type="Gene3D" id="1.10.10.10">
    <property type="entry name" value="Winged helix-like DNA-binding domain superfamily/Winged helix DNA-binding domain"/>
    <property type="match status" value="1"/>
</dbReference>
<evidence type="ECO:0000256" key="1">
    <source>
        <dbReference type="ARBA" id="ARBA00005384"/>
    </source>
</evidence>
<dbReference type="InterPro" id="IPR004839">
    <property type="entry name" value="Aminotransferase_I/II_large"/>
</dbReference>
<comment type="caution">
    <text evidence="7">The sequence shown here is derived from an EMBL/GenBank/DDBJ whole genome shotgun (WGS) entry which is preliminary data.</text>
</comment>
<keyword evidence="5" id="KW-0804">Transcription</keyword>
<dbReference type="PROSITE" id="PS50949">
    <property type="entry name" value="HTH_GNTR"/>
    <property type="match status" value="1"/>
</dbReference>
<evidence type="ECO:0000256" key="2">
    <source>
        <dbReference type="ARBA" id="ARBA00022898"/>
    </source>
</evidence>
<feature type="domain" description="HTH gntR-type" evidence="6">
    <location>
        <begin position="9"/>
        <end position="77"/>
    </location>
</feature>
<evidence type="ECO:0000256" key="5">
    <source>
        <dbReference type="ARBA" id="ARBA00023163"/>
    </source>
</evidence>
<dbReference type="PANTHER" id="PTHR46577">
    <property type="entry name" value="HTH-TYPE TRANSCRIPTIONAL REGULATORY PROTEIN GABR"/>
    <property type="match status" value="1"/>
</dbReference>
<evidence type="ECO:0000313" key="7">
    <source>
        <dbReference type="EMBL" id="MCX2721871.1"/>
    </source>
</evidence>
<proteinExistence type="inferred from homology"/>
<name>A0ABT3QYG3_9HYPH</name>
<comment type="similarity">
    <text evidence="1">In the C-terminal section; belongs to the class-I pyridoxal-phosphate-dependent aminotransferase family.</text>
</comment>
<evidence type="ECO:0000313" key="8">
    <source>
        <dbReference type="Proteomes" id="UP001300261"/>
    </source>
</evidence>
<dbReference type="InterPro" id="IPR015424">
    <property type="entry name" value="PyrdxlP-dep_Trfase"/>
</dbReference>
<keyword evidence="4" id="KW-0238">DNA-binding</keyword>
<sequence length="479" mass="52124">MNLDRSGQVPLTEQIYRGFRDAVRTGLLPSGTRLPSTRRLAAILKVARNTVSTAYELLQAEGITTVRAGAAPRITEGLRLEGAADACSGPVPGPALSARGEIMAANLRGRGWAFRHGALQPGAPALDCFPYEEWARCLRRAARLERTADLQYRNYAGVPVLKQRLASHLAAERGVRARPDQILVTGSMQASLFLISQVLTDPGDDVWLEEPGYLGARTAFHGAGLRIHPLPTDGEGADATRMSTRDGSPRLIYVTPSHHYPLGMRMPLARRMALLDTARSAGAIVLEDDYDSEFLFSGRPVAALHGLAEEGRVIYLGTFSKSLMPGLRIAYCVVPVTLVEPFTQLMRNVGCAANVQAQVALAQFMDCGAYQKHLKQIRHIYRERGEMLVEALRRRLGNRIRVELPTGNVQVALSFRERIDDVGLALAMQNFGFAVSPLSNCYSGEDRTSGLIIGFAGATAEQISQGVDILGDLLGQYAF</sequence>
<dbReference type="Gene3D" id="3.40.640.10">
    <property type="entry name" value="Type I PLP-dependent aspartate aminotransferase-like (Major domain)"/>
    <property type="match status" value="1"/>
</dbReference>
<dbReference type="SMART" id="SM00345">
    <property type="entry name" value="HTH_GNTR"/>
    <property type="match status" value="1"/>
</dbReference>
<dbReference type="Proteomes" id="UP001300261">
    <property type="component" value="Unassembled WGS sequence"/>
</dbReference>
<dbReference type="GO" id="GO:0008483">
    <property type="term" value="F:transaminase activity"/>
    <property type="evidence" value="ECO:0007669"/>
    <property type="project" value="UniProtKB-KW"/>
</dbReference>
<keyword evidence="2" id="KW-0663">Pyridoxal phosphate</keyword>